<dbReference type="SUPFAM" id="SSF51621">
    <property type="entry name" value="Phosphoenolpyruvate/pyruvate domain"/>
    <property type="match status" value="1"/>
</dbReference>
<feature type="domain" description="Pyruvate phosphate dikinase AMP/ATP-binding" evidence="11">
    <location>
        <begin position="20"/>
        <end position="56"/>
    </location>
</feature>
<dbReference type="Gene3D" id="1.10.189.10">
    <property type="entry name" value="Pyruvate Phosphate Dikinase, domain 2"/>
    <property type="match status" value="1"/>
</dbReference>
<evidence type="ECO:0000256" key="6">
    <source>
        <dbReference type="ARBA" id="ARBA00022741"/>
    </source>
</evidence>
<dbReference type="InterPro" id="IPR002192">
    <property type="entry name" value="PPDK_AMP/ATP-bd"/>
</dbReference>
<dbReference type="InterPro" id="IPR010121">
    <property type="entry name" value="Pyruvate_phosphate_dikinase"/>
</dbReference>
<proteinExistence type="inferred from homology"/>
<dbReference type="PROSITE" id="PS00370">
    <property type="entry name" value="PEP_ENZYMES_PHOS_SITE"/>
    <property type="match status" value="1"/>
</dbReference>
<feature type="non-terminal residue" evidence="13">
    <location>
        <position position="864"/>
    </location>
</feature>
<keyword evidence="7" id="KW-0418">Kinase</keyword>
<accession>A0A381P9S9</accession>
<dbReference type="GO" id="GO:0016301">
    <property type="term" value="F:kinase activity"/>
    <property type="evidence" value="ECO:0007669"/>
    <property type="project" value="UniProtKB-KW"/>
</dbReference>
<dbReference type="Gene3D" id="1.20.80.30">
    <property type="match status" value="1"/>
</dbReference>
<dbReference type="InterPro" id="IPR015813">
    <property type="entry name" value="Pyrv/PenolPyrv_kinase-like_dom"/>
</dbReference>
<dbReference type="InterPro" id="IPR018274">
    <property type="entry name" value="PEP_util_AS"/>
</dbReference>
<feature type="domain" description="PEP-utilising enzyme mobile" evidence="10">
    <location>
        <begin position="448"/>
        <end position="527"/>
    </location>
</feature>
<dbReference type="Gene3D" id="3.30.470.20">
    <property type="entry name" value="ATP-grasp fold, B domain"/>
    <property type="match status" value="1"/>
</dbReference>
<dbReference type="PIRSF" id="PIRSF000853">
    <property type="entry name" value="PPDK"/>
    <property type="match status" value="1"/>
</dbReference>
<keyword evidence="9" id="KW-0460">Magnesium</keyword>
<dbReference type="Pfam" id="PF02896">
    <property type="entry name" value="PEP-utilizers_C"/>
    <property type="match status" value="1"/>
</dbReference>
<dbReference type="NCBIfam" id="NF004531">
    <property type="entry name" value="PRK05878.1"/>
    <property type="match status" value="1"/>
</dbReference>
<dbReference type="InterPro" id="IPR036637">
    <property type="entry name" value="Phosphohistidine_dom_sf"/>
</dbReference>
<dbReference type="AlphaFoldDB" id="A0A381P9S9"/>
<organism evidence="13">
    <name type="scientific">marine metagenome</name>
    <dbReference type="NCBI Taxonomy" id="408172"/>
    <lineage>
        <taxon>unclassified sequences</taxon>
        <taxon>metagenomes</taxon>
        <taxon>ecological metagenomes</taxon>
    </lineage>
</organism>
<evidence type="ECO:0000259" key="12">
    <source>
        <dbReference type="Pfam" id="PF02896"/>
    </source>
</evidence>
<evidence type="ECO:0000256" key="8">
    <source>
        <dbReference type="ARBA" id="ARBA00022840"/>
    </source>
</evidence>
<dbReference type="GO" id="GO:0046872">
    <property type="term" value="F:metal ion binding"/>
    <property type="evidence" value="ECO:0007669"/>
    <property type="project" value="UniProtKB-KW"/>
</dbReference>
<gene>
    <name evidence="13" type="ORF">METZ01_LOCUS15832</name>
</gene>
<evidence type="ECO:0000313" key="13">
    <source>
        <dbReference type="EMBL" id="SUZ62978.1"/>
    </source>
</evidence>
<dbReference type="SUPFAM" id="SSF56059">
    <property type="entry name" value="Glutathione synthetase ATP-binding domain-like"/>
    <property type="match status" value="1"/>
</dbReference>
<dbReference type="Gene3D" id="3.30.1490.20">
    <property type="entry name" value="ATP-grasp fold, A domain"/>
    <property type="match status" value="1"/>
</dbReference>
<dbReference type="InterPro" id="IPR040442">
    <property type="entry name" value="Pyrv_kinase-like_dom_sf"/>
</dbReference>
<dbReference type="PROSITE" id="PS00742">
    <property type="entry name" value="PEP_ENZYMES_2"/>
    <property type="match status" value="1"/>
</dbReference>
<dbReference type="NCBIfam" id="TIGR01828">
    <property type="entry name" value="pyru_phos_dikin"/>
    <property type="match status" value="1"/>
</dbReference>
<feature type="domain" description="Pyruvate phosphate dikinase AMP/ATP-binding" evidence="11">
    <location>
        <begin position="61"/>
        <end position="301"/>
    </location>
</feature>
<evidence type="ECO:0000256" key="3">
    <source>
        <dbReference type="ARBA" id="ARBA00011994"/>
    </source>
</evidence>
<evidence type="ECO:0000256" key="1">
    <source>
        <dbReference type="ARBA" id="ARBA00001946"/>
    </source>
</evidence>
<feature type="domain" description="Pyruvate phosphate dikinase AMP/ATP-binding" evidence="11">
    <location>
        <begin position="327"/>
        <end position="378"/>
    </location>
</feature>
<protein>
    <recommendedName>
        <fullName evidence="3">pyruvate, phosphate dikinase</fullName>
        <ecNumber evidence="3">2.7.9.1</ecNumber>
    </recommendedName>
</protein>
<comment type="similarity">
    <text evidence="2">Belongs to the PEP-utilizing enzyme family.</text>
</comment>
<evidence type="ECO:0000256" key="5">
    <source>
        <dbReference type="ARBA" id="ARBA00022723"/>
    </source>
</evidence>
<feature type="domain" description="PEP-utilising enzyme C-terminal" evidence="12">
    <location>
        <begin position="551"/>
        <end position="864"/>
    </location>
</feature>
<evidence type="ECO:0000259" key="11">
    <source>
        <dbReference type="Pfam" id="PF01326"/>
    </source>
</evidence>
<name>A0A381P9S9_9ZZZZ</name>
<keyword evidence="6" id="KW-0547">Nucleotide-binding</keyword>
<dbReference type="GO" id="GO:0005524">
    <property type="term" value="F:ATP binding"/>
    <property type="evidence" value="ECO:0007669"/>
    <property type="project" value="UniProtKB-KW"/>
</dbReference>
<dbReference type="InterPro" id="IPR000121">
    <property type="entry name" value="PEP_util_C"/>
</dbReference>
<dbReference type="EMBL" id="UINC01000900">
    <property type="protein sequence ID" value="SUZ62978.1"/>
    <property type="molecule type" value="Genomic_DNA"/>
</dbReference>
<evidence type="ECO:0000256" key="9">
    <source>
        <dbReference type="ARBA" id="ARBA00022842"/>
    </source>
</evidence>
<dbReference type="GO" id="GO:0050242">
    <property type="term" value="F:pyruvate, phosphate dikinase activity"/>
    <property type="evidence" value="ECO:0007669"/>
    <property type="project" value="UniProtKB-EC"/>
</dbReference>
<dbReference type="Gene3D" id="3.20.20.60">
    <property type="entry name" value="Phosphoenolpyruvate-binding domains"/>
    <property type="match status" value="1"/>
</dbReference>
<evidence type="ECO:0000256" key="2">
    <source>
        <dbReference type="ARBA" id="ARBA00007837"/>
    </source>
</evidence>
<sequence length="864" mass="95950">MKYVYFFGDGKAEGTAEDKNTLGGKGANLAEMTNLNIPVPPGFTLTTNLCMNYLADGVYPNQLKQEVEDAIRKVESIMNQKFGDTENPLLVSIRSGARQSMPGMMETVLNVGLTEKTIPGLIKKTKNPRFVYDAYRRLITMYSDVVMEKSEGLEPNSGQGIRELLEEIMDNMKTERGVTDDTELTADDLKDLCTKFKIKVKETLGSDFPDDPNSQLWGGISAVFKSWSGKRAISYRKIENIPNEWGTAVNVQTMVFGNMGDNSATGVAFTRNPATGENVFYGEWLINAQGEDVVAGIRTPYPLNSSTKTTETNKFPGLDESMPEVYIQLDSIRLKLEKHYRDMQDIEFTIQNGKLWMLQTRVGKRNGAAAIRMACDMKSENLISNEEAILRVSPDQLDEIMHSMVDPLSEQEGDLLAKGLPAGPGGGVGQVVFSADVAEEWAKKGLSVILVRNETSPEDVHGMHAAKAILTAKGGMTSHAALVARGWGKCCIVGCSVLQINYADNRMLINDEIIKEGDWLTLNGSTGKIYKGKLNLIEPDLSTNEFYGILMSMTDNIKRLGIRANAESPEDAKQAREFGAKGIGLCRTEHMFFDPERILAIREMIIATEVSRRREAIMKLLPFQREDFKGILAAMSPYPVTIRLLDPPLHEFMTLNDQQKTELSNELNISSEVLENRIRGLEELNPMLGHRGCRLGIAYPEITEMQARAIFEATAELMKENVEVAPEVMIPLVGTYKEYEHQEALVRKIAEDVKSESGENFSYLVGTMIELPRAALTANEIAEKAEFFSFGTNDLTQTTYGFSRDDIGGFLPEYLERGILEHDPFQSLDQTGVGELVKIGVERGREVRNDLKIGICGEHGGDPE</sequence>
<evidence type="ECO:0000256" key="7">
    <source>
        <dbReference type="ARBA" id="ARBA00022777"/>
    </source>
</evidence>
<evidence type="ECO:0000256" key="4">
    <source>
        <dbReference type="ARBA" id="ARBA00022679"/>
    </source>
</evidence>
<dbReference type="Gene3D" id="3.50.30.10">
    <property type="entry name" value="Phosphohistidine domain"/>
    <property type="match status" value="1"/>
</dbReference>
<dbReference type="Pfam" id="PF01326">
    <property type="entry name" value="PPDK_N"/>
    <property type="match status" value="3"/>
</dbReference>
<dbReference type="Pfam" id="PF00391">
    <property type="entry name" value="PEP-utilizers"/>
    <property type="match status" value="1"/>
</dbReference>
<dbReference type="PANTHER" id="PTHR22931">
    <property type="entry name" value="PHOSPHOENOLPYRUVATE DIKINASE-RELATED"/>
    <property type="match status" value="1"/>
</dbReference>
<reference evidence="13" key="1">
    <citation type="submission" date="2018-05" db="EMBL/GenBank/DDBJ databases">
        <authorList>
            <person name="Lanie J.A."/>
            <person name="Ng W.-L."/>
            <person name="Kazmierczak K.M."/>
            <person name="Andrzejewski T.M."/>
            <person name="Davidsen T.M."/>
            <person name="Wayne K.J."/>
            <person name="Tettelin H."/>
            <person name="Glass J.I."/>
            <person name="Rusch D."/>
            <person name="Podicherti R."/>
            <person name="Tsui H.-C.T."/>
            <person name="Winkler M.E."/>
        </authorList>
    </citation>
    <scope>NUCLEOTIDE SEQUENCE</scope>
</reference>
<dbReference type="InterPro" id="IPR013815">
    <property type="entry name" value="ATP_grasp_subdomain_1"/>
</dbReference>
<comment type="cofactor">
    <cofactor evidence="1">
        <name>Mg(2+)</name>
        <dbReference type="ChEBI" id="CHEBI:18420"/>
    </cofactor>
</comment>
<dbReference type="InterPro" id="IPR008279">
    <property type="entry name" value="PEP-util_enz_mobile_dom"/>
</dbReference>
<dbReference type="SUPFAM" id="SSF52009">
    <property type="entry name" value="Phosphohistidine domain"/>
    <property type="match status" value="1"/>
</dbReference>
<keyword evidence="8" id="KW-0067">ATP-binding</keyword>
<dbReference type="PANTHER" id="PTHR22931:SF9">
    <property type="entry name" value="PYRUVATE, PHOSPHATE DIKINASE 1, CHLOROPLASTIC"/>
    <property type="match status" value="1"/>
</dbReference>
<evidence type="ECO:0000259" key="10">
    <source>
        <dbReference type="Pfam" id="PF00391"/>
    </source>
</evidence>
<dbReference type="InterPro" id="IPR023151">
    <property type="entry name" value="PEP_util_CS"/>
</dbReference>
<keyword evidence="4" id="KW-0808">Transferase</keyword>
<dbReference type="EC" id="2.7.9.1" evidence="3"/>
<keyword evidence="5" id="KW-0479">Metal-binding</keyword>